<dbReference type="GO" id="GO:0141098">
    <property type="term" value="F:tRNA (cytidine(34)-2'-O)-methyltransferase activity"/>
    <property type="evidence" value="ECO:0007669"/>
    <property type="project" value="RHEA"/>
</dbReference>
<dbReference type="GO" id="GO:0003723">
    <property type="term" value="F:RNA binding"/>
    <property type="evidence" value="ECO:0007669"/>
    <property type="project" value="InterPro"/>
</dbReference>
<evidence type="ECO:0000256" key="4">
    <source>
        <dbReference type="ARBA" id="ARBA00022691"/>
    </source>
</evidence>
<comment type="subunit">
    <text evidence="6">Homodimer.</text>
</comment>
<evidence type="ECO:0000256" key="1">
    <source>
        <dbReference type="ARBA" id="ARBA00022490"/>
    </source>
</evidence>
<dbReference type="InterPro" id="IPR029028">
    <property type="entry name" value="Alpha/beta_knot_MTases"/>
</dbReference>
<feature type="binding site" evidence="6 7">
    <location>
        <position position="119"/>
    </location>
    <ligand>
        <name>S-adenosyl-L-methionine</name>
        <dbReference type="ChEBI" id="CHEBI:59789"/>
    </ligand>
</feature>
<proteinExistence type="inferred from homology"/>
<comment type="catalytic activity">
    <reaction evidence="6">
        <text>5-carboxymethylaminomethyluridine(34) in tRNA(Leu) + S-adenosyl-L-methionine = 5-carboxymethylaminomethyl-2'-O-methyluridine(34) in tRNA(Leu) + S-adenosyl-L-homocysteine + H(+)</text>
        <dbReference type="Rhea" id="RHEA:43088"/>
        <dbReference type="Rhea" id="RHEA-COMP:10333"/>
        <dbReference type="Rhea" id="RHEA-COMP:10334"/>
        <dbReference type="ChEBI" id="CHEBI:15378"/>
        <dbReference type="ChEBI" id="CHEBI:57856"/>
        <dbReference type="ChEBI" id="CHEBI:59789"/>
        <dbReference type="ChEBI" id="CHEBI:74508"/>
        <dbReference type="ChEBI" id="CHEBI:74511"/>
        <dbReference type="EC" id="2.1.1.207"/>
    </reaction>
</comment>
<feature type="binding site" evidence="6 7">
    <location>
        <position position="127"/>
    </location>
    <ligand>
        <name>S-adenosyl-L-methionine</name>
        <dbReference type="ChEBI" id="CHEBI:59789"/>
    </ligand>
</feature>
<dbReference type="GO" id="GO:0002130">
    <property type="term" value="P:wobble position ribose methylation"/>
    <property type="evidence" value="ECO:0007669"/>
    <property type="project" value="TreeGrafter"/>
</dbReference>
<dbReference type="SUPFAM" id="SSF75217">
    <property type="entry name" value="alpha/beta knot"/>
    <property type="match status" value="1"/>
</dbReference>
<evidence type="ECO:0000256" key="6">
    <source>
        <dbReference type="HAMAP-Rule" id="MF_01885"/>
    </source>
</evidence>
<dbReference type="GO" id="GO:0005737">
    <property type="term" value="C:cytoplasm"/>
    <property type="evidence" value="ECO:0007669"/>
    <property type="project" value="UniProtKB-SubCell"/>
</dbReference>
<comment type="caution">
    <text evidence="9">The sequence shown here is derived from an EMBL/GenBank/DDBJ whole genome shotgun (WGS) entry which is preliminary data.</text>
</comment>
<keyword evidence="4 6" id="KW-0949">S-adenosyl-L-methionine</keyword>
<evidence type="ECO:0000256" key="2">
    <source>
        <dbReference type="ARBA" id="ARBA00022603"/>
    </source>
</evidence>
<keyword evidence="2 6" id="KW-0489">Methyltransferase</keyword>
<dbReference type="PIRSF" id="PIRSF029256">
    <property type="entry name" value="SpoU_TrmH_prd"/>
    <property type="match status" value="1"/>
</dbReference>
<evidence type="ECO:0000256" key="5">
    <source>
        <dbReference type="ARBA" id="ARBA00022694"/>
    </source>
</evidence>
<dbReference type="GO" id="GO:0141102">
    <property type="term" value="F:tRNA (5-carboxymethylaminomethyluridine(34)-2'-O)-methyltransferase activity"/>
    <property type="evidence" value="ECO:0007669"/>
    <property type="project" value="RHEA"/>
</dbReference>
<dbReference type="HAMAP" id="MF_01885">
    <property type="entry name" value="tRNA_methyltr_TrmL"/>
    <property type="match status" value="1"/>
</dbReference>
<dbReference type="AlphaFoldDB" id="A0A418VV06"/>
<comment type="similarity">
    <text evidence="6">Belongs to the class IV-like SAM-binding methyltransferase superfamily. RNA methyltransferase TrmH family. TrmL subfamily.</text>
</comment>
<keyword evidence="1 6" id="KW-0963">Cytoplasm</keyword>
<reference evidence="9 10" key="1">
    <citation type="submission" date="2018-09" db="EMBL/GenBank/DDBJ databases">
        <authorList>
            <person name="Zhu H."/>
        </authorList>
    </citation>
    <scope>NUCLEOTIDE SEQUENCE [LARGE SCALE GENOMIC DNA]</scope>
    <source>
        <strain evidence="9 10">K2W22B-5</strain>
    </source>
</reference>
<dbReference type="InterPro" id="IPR029026">
    <property type="entry name" value="tRNA_m1G_MTases_N"/>
</dbReference>
<keyword evidence="5 6" id="KW-0819">tRNA processing</keyword>
<gene>
    <name evidence="6" type="primary">trmL</name>
    <name evidence="9" type="ORF">D3877_12135</name>
</gene>
<keyword evidence="10" id="KW-1185">Reference proteome</keyword>
<dbReference type="PANTHER" id="PTHR42971:SF1">
    <property type="entry name" value="TRNA (CYTIDINE(34)-2'-O)-METHYLTRANSFERASE"/>
    <property type="match status" value="1"/>
</dbReference>
<dbReference type="Gene3D" id="3.40.1280.10">
    <property type="match status" value="1"/>
</dbReference>
<keyword evidence="3 6" id="KW-0808">Transferase</keyword>
<comment type="subcellular location">
    <subcellularLocation>
        <location evidence="6">Cytoplasm</location>
    </subcellularLocation>
</comment>
<dbReference type="EC" id="2.1.1.207" evidence="6"/>
<dbReference type="Proteomes" id="UP000283458">
    <property type="component" value="Unassembled WGS sequence"/>
</dbReference>
<organism evidence="9 10">
    <name type="scientific">Azospirillum cavernae</name>
    <dbReference type="NCBI Taxonomy" id="2320860"/>
    <lineage>
        <taxon>Bacteria</taxon>
        <taxon>Pseudomonadati</taxon>
        <taxon>Pseudomonadota</taxon>
        <taxon>Alphaproteobacteria</taxon>
        <taxon>Rhodospirillales</taxon>
        <taxon>Azospirillaceae</taxon>
        <taxon>Azospirillum</taxon>
    </lineage>
</organism>
<comment type="function">
    <text evidence="6">Methylates the ribose at the nucleotide 34 wobble position in the two leucyl isoacceptors tRNA(Leu)(CmAA) and tRNA(Leu)(cmnm5UmAA). Catalyzes the methyl transfer from S-adenosyl-L-methionine to the 2'-OH of the wobble nucleotide.</text>
</comment>
<dbReference type="CDD" id="cd18094">
    <property type="entry name" value="SpoU-like_TrmL"/>
    <property type="match status" value="1"/>
</dbReference>
<evidence type="ECO:0000256" key="3">
    <source>
        <dbReference type="ARBA" id="ARBA00022679"/>
    </source>
</evidence>
<dbReference type="InterPro" id="IPR001537">
    <property type="entry name" value="SpoU_MeTrfase"/>
</dbReference>
<comment type="catalytic activity">
    <reaction evidence="6">
        <text>cytidine(34) in tRNA + S-adenosyl-L-methionine = 2'-O-methylcytidine(34) in tRNA + S-adenosyl-L-homocysteine + H(+)</text>
        <dbReference type="Rhea" id="RHEA:43084"/>
        <dbReference type="Rhea" id="RHEA-COMP:10331"/>
        <dbReference type="Rhea" id="RHEA-COMP:10332"/>
        <dbReference type="ChEBI" id="CHEBI:15378"/>
        <dbReference type="ChEBI" id="CHEBI:57856"/>
        <dbReference type="ChEBI" id="CHEBI:59789"/>
        <dbReference type="ChEBI" id="CHEBI:74495"/>
        <dbReference type="ChEBI" id="CHEBI:82748"/>
        <dbReference type="EC" id="2.1.1.207"/>
    </reaction>
</comment>
<feature type="binding site" evidence="6 7">
    <location>
        <position position="77"/>
    </location>
    <ligand>
        <name>S-adenosyl-L-methionine</name>
        <dbReference type="ChEBI" id="CHEBI:59789"/>
    </ligand>
</feature>
<dbReference type="InterPro" id="IPR016914">
    <property type="entry name" value="TrmL"/>
</dbReference>
<evidence type="ECO:0000256" key="7">
    <source>
        <dbReference type="PIRSR" id="PIRSR029256-1"/>
    </source>
</evidence>
<protein>
    <recommendedName>
        <fullName evidence="6">tRNA (cytidine(34)-2'-O)-methyltransferase</fullName>
        <ecNumber evidence="6">2.1.1.207</ecNumber>
    </recommendedName>
    <alternativeName>
        <fullName evidence="6">tRNA (cytidine/uridine-2'-O-)-methyltransferase TrmL</fullName>
    </alternativeName>
</protein>
<sequence length="165" mass="17578">MRLVLFEPDIPQNTGTLMRLAAGLGLPLDLIEPCGFVLDDRRLRRAGMDYLDHLTWIRHSSWEAYAASPQAGRLVLLTTRAAQPYTSFAFAPDDRILVGRESAGVPDAVHDAADARLVIPLCPPARSLNVAISAAMVLGEALRQTASPDVAAANLAAHAAATSTP</sequence>
<accession>A0A418VV06</accession>
<dbReference type="Pfam" id="PF00588">
    <property type="entry name" value="SpoU_methylase"/>
    <property type="match status" value="1"/>
</dbReference>
<dbReference type="OrthoDB" id="9789043at2"/>
<evidence type="ECO:0000313" key="9">
    <source>
        <dbReference type="EMBL" id="RJF80975.1"/>
    </source>
</evidence>
<name>A0A418VV06_9PROT</name>
<dbReference type="PANTHER" id="PTHR42971">
    <property type="entry name" value="TRNA (CYTIDINE(34)-2'-O)-METHYLTRANSFERASE"/>
    <property type="match status" value="1"/>
</dbReference>
<evidence type="ECO:0000259" key="8">
    <source>
        <dbReference type="Pfam" id="PF00588"/>
    </source>
</evidence>
<feature type="binding site" evidence="6 7">
    <location>
        <position position="99"/>
    </location>
    <ligand>
        <name>S-adenosyl-L-methionine</name>
        <dbReference type="ChEBI" id="CHEBI:59789"/>
    </ligand>
</feature>
<feature type="domain" description="tRNA/rRNA methyltransferase SpoU type" evidence="8">
    <location>
        <begin position="2"/>
        <end position="138"/>
    </location>
</feature>
<evidence type="ECO:0000313" key="10">
    <source>
        <dbReference type="Proteomes" id="UP000283458"/>
    </source>
</evidence>
<dbReference type="RefSeq" id="WP_119831067.1">
    <property type="nucleotide sequence ID" value="NZ_QYUL01000002.1"/>
</dbReference>
<dbReference type="EMBL" id="QYUL01000002">
    <property type="protein sequence ID" value="RJF80975.1"/>
    <property type="molecule type" value="Genomic_DNA"/>
</dbReference>